<organism evidence="16 17">
    <name type="scientific">Dictyobacter formicarum</name>
    <dbReference type="NCBI Taxonomy" id="2778368"/>
    <lineage>
        <taxon>Bacteria</taxon>
        <taxon>Bacillati</taxon>
        <taxon>Chloroflexota</taxon>
        <taxon>Ktedonobacteria</taxon>
        <taxon>Ktedonobacterales</taxon>
        <taxon>Dictyobacteraceae</taxon>
        <taxon>Dictyobacter</taxon>
    </lineage>
</organism>
<dbReference type="InterPro" id="IPR025201">
    <property type="entry name" value="KdpD_TM"/>
</dbReference>
<evidence type="ECO:0000256" key="10">
    <source>
        <dbReference type="ARBA" id="ARBA00022989"/>
    </source>
</evidence>
<dbReference type="PRINTS" id="PR00344">
    <property type="entry name" value="BCTRLSENSOR"/>
</dbReference>
<dbReference type="SMART" id="SM00387">
    <property type="entry name" value="HATPase_c"/>
    <property type="match status" value="1"/>
</dbReference>
<dbReference type="InterPro" id="IPR003661">
    <property type="entry name" value="HisK_dim/P_dom"/>
</dbReference>
<dbReference type="SMART" id="SM00388">
    <property type="entry name" value="HisKA"/>
    <property type="match status" value="1"/>
</dbReference>
<keyword evidence="9" id="KW-0067">ATP-binding</keyword>
<keyword evidence="8" id="KW-0418">Kinase</keyword>
<dbReference type="SUPFAM" id="SSF55874">
    <property type="entry name" value="ATPase domain of HSP90 chaperone/DNA topoisomerase II/histidine kinase"/>
    <property type="match status" value="1"/>
</dbReference>
<gene>
    <name evidence="16" type="ORF">KSZ_55370</name>
</gene>
<sequence length="363" mass="41442">MFGYLVGLFLVVVTVLADQLVRSPHFIWTPFCLVTVFVGFIWGVGPALVTLIFGLLGFNFFVVPQYHLLTLNIENDFMLFVPFVFAQFIIAFLAAQHEVQYRRALRAKQEVQSYAQELAATNQQLERANHLKDRFVTRAAHELRTPLTTILGEAQFALRRLNKLEEPTTELLRWKKHIEKIEGRARGLHALIEELIDLSSFRSGEVQLRLSTCDFENLCRKAVEDLRPVSRRSLEFKGPSAPVILQADSERLFQLVINIIRNAIQYSQEDTVIHVSISTEPSHVLLQVHNDAPALSQEQQEHLFEPFYRTPYAETMFREGWGLGLATSKEIVERHGGRIWVESSEGKGFTCFVQIPLVGFSSS</sequence>
<evidence type="ECO:0000256" key="13">
    <source>
        <dbReference type="SAM" id="Coils"/>
    </source>
</evidence>
<evidence type="ECO:0000256" key="5">
    <source>
        <dbReference type="ARBA" id="ARBA00022679"/>
    </source>
</evidence>
<evidence type="ECO:0000256" key="12">
    <source>
        <dbReference type="ARBA" id="ARBA00023136"/>
    </source>
</evidence>
<dbReference type="EC" id="2.7.13.3" evidence="3"/>
<dbReference type="InterPro" id="IPR003594">
    <property type="entry name" value="HATPase_dom"/>
</dbReference>
<evidence type="ECO:0000259" key="15">
    <source>
        <dbReference type="PROSITE" id="PS50109"/>
    </source>
</evidence>
<keyword evidence="4" id="KW-0597">Phosphoprotein</keyword>
<evidence type="ECO:0000256" key="14">
    <source>
        <dbReference type="SAM" id="Phobius"/>
    </source>
</evidence>
<name>A0ABQ3VPC8_9CHLR</name>
<proteinExistence type="predicted"/>
<feature type="coiled-coil region" evidence="13">
    <location>
        <begin position="104"/>
        <end position="131"/>
    </location>
</feature>
<evidence type="ECO:0000256" key="2">
    <source>
        <dbReference type="ARBA" id="ARBA00004141"/>
    </source>
</evidence>
<comment type="subcellular location">
    <subcellularLocation>
        <location evidence="2">Membrane</location>
        <topology evidence="2">Multi-pass membrane protein</topology>
    </subcellularLocation>
</comment>
<evidence type="ECO:0000256" key="8">
    <source>
        <dbReference type="ARBA" id="ARBA00022777"/>
    </source>
</evidence>
<dbReference type="EMBL" id="BNJJ01000017">
    <property type="protein sequence ID" value="GHO87531.1"/>
    <property type="molecule type" value="Genomic_DNA"/>
</dbReference>
<evidence type="ECO:0000256" key="4">
    <source>
        <dbReference type="ARBA" id="ARBA00022553"/>
    </source>
</evidence>
<dbReference type="PANTHER" id="PTHR43711">
    <property type="entry name" value="TWO-COMPONENT HISTIDINE KINASE"/>
    <property type="match status" value="1"/>
</dbReference>
<dbReference type="InterPro" id="IPR036890">
    <property type="entry name" value="HATPase_C_sf"/>
</dbReference>
<evidence type="ECO:0000313" key="17">
    <source>
        <dbReference type="Proteomes" id="UP000635565"/>
    </source>
</evidence>
<dbReference type="InterPro" id="IPR004358">
    <property type="entry name" value="Sig_transdc_His_kin-like_C"/>
</dbReference>
<feature type="domain" description="Histidine kinase" evidence="15">
    <location>
        <begin position="138"/>
        <end position="359"/>
    </location>
</feature>
<dbReference type="PROSITE" id="PS50109">
    <property type="entry name" value="HIS_KIN"/>
    <property type="match status" value="1"/>
</dbReference>
<accession>A0ABQ3VPC8</accession>
<keyword evidence="11" id="KW-0902">Two-component regulatory system</keyword>
<dbReference type="CDD" id="cd00082">
    <property type="entry name" value="HisKA"/>
    <property type="match status" value="1"/>
</dbReference>
<keyword evidence="10 14" id="KW-1133">Transmembrane helix</keyword>
<keyword evidence="6 14" id="KW-0812">Transmembrane</keyword>
<evidence type="ECO:0000313" key="16">
    <source>
        <dbReference type="EMBL" id="GHO87531.1"/>
    </source>
</evidence>
<dbReference type="Pfam" id="PF00512">
    <property type="entry name" value="HisKA"/>
    <property type="match status" value="1"/>
</dbReference>
<dbReference type="CDD" id="cd00075">
    <property type="entry name" value="HATPase"/>
    <property type="match status" value="1"/>
</dbReference>
<keyword evidence="12 14" id="KW-0472">Membrane</keyword>
<feature type="transmembrane region" description="Helical" evidence="14">
    <location>
        <begin position="27"/>
        <end position="56"/>
    </location>
</feature>
<reference evidence="16 17" key="1">
    <citation type="journal article" date="2021" name="Int. J. Syst. Evol. Microbiol.">
        <title>Reticulibacter mediterranei gen. nov., sp. nov., within the new family Reticulibacteraceae fam. nov., and Ktedonospora formicarum gen. nov., sp. nov., Ktedonobacter robiniae sp. nov., Dictyobacter formicarum sp. nov. and Dictyobacter arantiisoli sp. nov., belonging to the class Ktedonobacteria.</title>
        <authorList>
            <person name="Yabe S."/>
            <person name="Zheng Y."/>
            <person name="Wang C.M."/>
            <person name="Sakai Y."/>
            <person name="Abe K."/>
            <person name="Yokota A."/>
            <person name="Donadio S."/>
            <person name="Cavaletti L."/>
            <person name="Monciardini P."/>
        </authorList>
    </citation>
    <scope>NUCLEOTIDE SEQUENCE [LARGE SCALE GENOMIC DNA]</scope>
    <source>
        <strain evidence="16 17">SOSP1-9</strain>
    </source>
</reference>
<keyword evidence="7" id="KW-0547">Nucleotide-binding</keyword>
<feature type="transmembrane region" description="Helical" evidence="14">
    <location>
        <begin position="77"/>
        <end position="95"/>
    </location>
</feature>
<dbReference type="SUPFAM" id="SSF47384">
    <property type="entry name" value="Homodimeric domain of signal transducing histidine kinase"/>
    <property type="match status" value="1"/>
</dbReference>
<protein>
    <recommendedName>
        <fullName evidence="3">histidine kinase</fullName>
        <ecNumber evidence="3">2.7.13.3</ecNumber>
    </recommendedName>
</protein>
<evidence type="ECO:0000256" key="9">
    <source>
        <dbReference type="ARBA" id="ARBA00022840"/>
    </source>
</evidence>
<keyword evidence="5" id="KW-0808">Transferase</keyword>
<dbReference type="InterPro" id="IPR050736">
    <property type="entry name" value="Sensor_HK_Regulatory"/>
</dbReference>
<dbReference type="Pfam" id="PF13493">
    <property type="entry name" value="DUF4118"/>
    <property type="match status" value="1"/>
</dbReference>
<dbReference type="InterPro" id="IPR005467">
    <property type="entry name" value="His_kinase_dom"/>
</dbReference>
<evidence type="ECO:0000256" key="7">
    <source>
        <dbReference type="ARBA" id="ARBA00022741"/>
    </source>
</evidence>
<dbReference type="InterPro" id="IPR038318">
    <property type="entry name" value="KdpD_sf"/>
</dbReference>
<dbReference type="Pfam" id="PF02518">
    <property type="entry name" value="HATPase_c"/>
    <property type="match status" value="1"/>
</dbReference>
<evidence type="ECO:0000256" key="6">
    <source>
        <dbReference type="ARBA" id="ARBA00022692"/>
    </source>
</evidence>
<keyword evidence="17" id="KW-1185">Reference proteome</keyword>
<evidence type="ECO:0000256" key="1">
    <source>
        <dbReference type="ARBA" id="ARBA00000085"/>
    </source>
</evidence>
<dbReference type="Gene3D" id="1.10.287.130">
    <property type="match status" value="1"/>
</dbReference>
<comment type="catalytic activity">
    <reaction evidence="1">
        <text>ATP + protein L-histidine = ADP + protein N-phospho-L-histidine.</text>
        <dbReference type="EC" id="2.7.13.3"/>
    </reaction>
</comment>
<dbReference type="PANTHER" id="PTHR43711:SF31">
    <property type="entry name" value="HISTIDINE KINASE"/>
    <property type="match status" value="1"/>
</dbReference>
<dbReference type="InterPro" id="IPR036097">
    <property type="entry name" value="HisK_dim/P_sf"/>
</dbReference>
<dbReference type="Proteomes" id="UP000635565">
    <property type="component" value="Unassembled WGS sequence"/>
</dbReference>
<evidence type="ECO:0000256" key="11">
    <source>
        <dbReference type="ARBA" id="ARBA00023012"/>
    </source>
</evidence>
<evidence type="ECO:0000256" key="3">
    <source>
        <dbReference type="ARBA" id="ARBA00012438"/>
    </source>
</evidence>
<comment type="caution">
    <text evidence="16">The sequence shown here is derived from an EMBL/GenBank/DDBJ whole genome shotgun (WGS) entry which is preliminary data.</text>
</comment>
<keyword evidence="13" id="KW-0175">Coiled coil</keyword>
<dbReference type="Gene3D" id="1.20.120.620">
    <property type="entry name" value="Backbone structure of the membrane domain of e. Coli histidine kinase receptor kdpd"/>
    <property type="match status" value="1"/>
</dbReference>
<dbReference type="Gene3D" id="3.30.565.10">
    <property type="entry name" value="Histidine kinase-like ATPase, C-terminal domain"/>
    <property type="match status" value="1"/>
</dbReference>